<dbReference type="GO" id="GO:0075713">
    <property type="term" value="P:establishment of integrated proviral latency"/>
    <property type="evidence" value="ECO:0007669"/>
    <property type="project" value="UniProtKB-KW"/>
</dbReference>
<dbReference type="Pfam" id="PF22022">
    <property type="entry name" value="Phage_int_M"/>
    <property type="match status" value="1"/>
</dbReference>
<evidence type="ECO:0000259" key="7">
    <source>
        <dbReference type="PROSITE" id="PS51898"/>
    </source>
</evidence>
<dbReference type="GO" id="GO:0006310">
    <property type="term" value="P:DNA recombination"/>
    <property type="evidence" value="ECO:0007669"/>
    <property type="project" value="UniProtKB-KW"/>
</dbReference>
<dbReference type="GO" id="GO:0044826">
    <property type="term" value="P:viral genome integration into host DNA"/>
    <property type="evidence" value="ECO:0007669"/>
    <property type="project" value="UniProtKB-KW"/>
</dbReference>
<dbReference type="SUPFAM" id="SSF56349">
    <property type="entry name" value="DNA breaking-rejoining enzymes"/>
    <property type="match status" value="1"/>
</dbReference>
<evidence type="ECO:0000256" key="4">
    <source>
        <dbReference type="ARBA" id="ARBA00023172"/>
    </source>
</evidence>
<gene>
    <name evidence="8" type="ORF">NOCA170037</name>
</gene>
<dbReference type="PANTHER" id="PTHR30629">
    <property type="entry name" value="PROPHAGE INTEGRASE"/>
    <property type="match status" value="1"/>
</dbReference>
<evidence type="ECO:0000256" key="6">
    <source>
        <dbReference type="ARBA" id="ARBA00023296"/>
    </source>
</evidence>
<keyword evidence="3" id="KW-0238">DNA-binding</keyword>
<dbReference type="InterPro" id="IPR053876">
    <property type="entry name" value="Phage_int_M"/>
</dbReference>
<reference evidence="8" key="1">
    <citation type="submission" date="2015-08" db="EMBL/GenBank/DDBJ databases">
        <authorList>
            <person name="Babu N.S."/>
            <person name="Beckwith C.J."/>
            <person name="Beseler K.G."/>
            <person name="Brison A."/>
            <person name="Carone J.V."/>
            <person name="Caskin T.P."/>
            <person name="Diamond M."/>
            <person name="Durham M.E."/>
            <person name="Foxe J.M."/>
            <person name="Go M."/>
            <person name="Henderson B.A."/>
            <person name="Jones I.B."/>
            <person name="McGettigan J.A."/>
            <person name="Micheletti S.J."/>
            <person name="Nasrallah M.E."/>
            <person name="Ortiz D."/>
            <person name="Piller C.R."/>
            <person name="Privatt S.R."/>
            <person name="Schneider S.L."/>
            <person name="Sharp S."/>
            <person name="Smith T.C."/>
            <person name="Stanton J.D."/>
            <person name="Ullery H.E."/>
            <person name="Wilson R.J."/>
            <person name="Serrano M.G."/>
            <person name="Buck G."/>
            <person name="Lee V."/>
            <person name="Wang Y."/>
            <person name="Carvalho R."/>
            <person name="Voegtly L."/>
            <person name="Shi R."/>
            <person name="Duckworth R."/>
            <person name="Johnson A."/>
            <person name="Loviza R."/>
            <person name="Walstead R."/>
            <person name="Shah Z."/>
            <person name="Kiflezghi M."/>
            <person name="Wade K."/>
            <person name="Ball S.L."/>
            <person name="Bradley K.W."/>
            <person name="Asai D.J."/>
            <person name="Bowman C.A."/>
            <person name="Russell D.A."/>
            <person name="Pope W.H."/>
            <person name="Jacobs-Sera D."/>
            <person name="Hendrix R.W."/>
            <person name="Hatfull G.F."/>
        </authorList>
    </citation>
    <scope>NUCLEOTIDE SEQUENCE</scope>
</reference>
<dbReference type="AlphaFoldDB" id="A0A2P2CJJ1"/>
<evidence type="ECO:0000256" key="3">
    <source>
        <dbReference type="ARBA" id="ARBA00023125"/>
    </source>
</evidence>
<proteinExistence type="inferred from homology"/>
<comment type="similarity">
    <text evidence="1">Belongs to the 'phage' integrase family.</text>
</comment>
<dbReference type="EMBL" id="CZKB01000027">
    <property type="protein sequence ID" value="CUR62091.1"/>
    <property type="molecule type" value="Genomic_DNA"/>
</dbReference>
<dbReference type="InterPro" id="IPR011010">
    <property type="entry name" value="DNA_brk_join_enz"/>
</dbReference>
<dbReference type="GO" id="GO:0015074">
    <property type="term" value="P:DNA integration"/>
    <property type="evidence" value="ECO:0007669"/>
    <property type="project" value="UniProtKB-KW"/>
</dbReference>
<dbReference type="GO" id="GO:0046718">
    <property type="term" value="P:symbiont entry into host cell"/>
    <property type="evidence" value="ECO:0007669"/>
    <property type="project" value="UniProtKB-KW"/>
</dbReference>
<dbReference type="InterPro" id="IPR050808">
    <property type="entry name" value="Phage_Integrase"/>
</dbReference>
<dbReference type="GO" id="GO:0003677">
    <property type="term" value="F:DNA binding"/>
    <property type="evidence" value="ECO:0007669"/>
    <property type="project" value="UniProtKB-KW"/>
</dbReference>
<sequence length="319" mass="35143">MTGSTYVGALADMWLEEIRDSGRATNTKERYQELVDRHVRPGLGSLRVEELSVGRLDRHLSVVRERAGETTAKAVRTVLKGVIGVAVRHDAIQVNPAGHTRPITPKRKPVDALTLEQVIALREAVRHDAPAVDADLPDLVDLMLGTGCRINEALALRWSRVNLAAPVPEVTIDATATRTKGVGLVIQEHPKTRAGHRTLMLPGFVVEMMLRRQVEQPSNAPNVVFPSSTGTLRDSRNVSRQWRALQRRDPRWGHVTSHTFRKTVATVIARNFDALTASEQLGHASSAVTESHYIERAHRGPDARKMLESFAASLAESDG</sequence>
<accession>A0A2P2CJJ1</accession>
<keyword evidence="4" id="KW-0233">DNA recombination</keyword>
<dbReference type="PANTHER" id="PTHR30629:SF2">
    <property type="entry name" value="PROPHAGE INTEGRASE INTS-RELATED"/>
    <property type="match status" value="1"/>
</dbReference>
<evidence type="ECO:0000256" key="2">
    <source>
        <dbReference type="ARBA" id="ARBA00022908"/>
    </source>
</evidence>
<keyword evidence="5" id="KW-1179">Viral genome integration</keyword>
<evidence type="ECO:0000256" key="5">
    <source>
        <dbReference type="ARBA" id="ARBA00023195"/>
    </source>
</evidence>
<dbReference type="Pfam" id="PF00589">
    <property type="entry name" value="Phage_integrase"/>
    <property type="match status" value="1"/>
</dbReference>
<keyword evidence="6" id="KW-1160">Virus entry into host cell</keyword>
<dbReference type="Gene3D" id="1.10.443.10">
    <property type="entry name" value="Intergrase catalytic core"/>
    <property type="match status" value="1"/>
</dbReference>
<dbReference type="Gene3D" id="1.10.150.130">
    <property type="match status" value="1"/>
</dbReference>
<evidence type="ECO:0000313" key="8">
    <source>
        <dbReference type="EMBL" id="CUR62091.1"/>
    </source>
</evidence>
<protein>
    <submittedName>
        <fullName evidence="8">Putative Phage integrase family protein</fullName>
    </submittedName>
</protein>
<dbReference type="PROSITE" id="PS51898">
    <property type="entry name" value="TYR_RECOMBINASE"/>
    <property type="match status" value="1"/>
</dbReference>
<dbReference type="InterPro" id="IPR002104">
    <property type="entry name" value="Integrase_catalytic"/>
</dbReference>
<evidence type="ECO:0000256" key="1">
    <source>
        <dbReference type="ARBA" id="ARBA00008857"/>
    </source>
</evidence>
<feature type="domain" description="Tyr recombinase" evidence="7">
    <location>
        <begin position="108"/>
        <end position="308"/>
    </location>
</feature>
<keyword evidence="2" id="KW-0229">DNA integration</keyword>
<name>A0A2P2CJJ1_9ZZZZ</name>
<dbReference type="CDD" id="cd01189">
    <property type="entry name" value="INT_ICEBs1_C_like"/>
    <property type="match status" value="1"/>
</dbReference>
<dbReference type="InterPro" id="IPR013762">
    <property type="entry name" value="Integrase-like_cat_sf"/>
</dbReference>
<organism evidence="8">
    <name type="scientific">metagenome</name>
    <dbReference type="NCBI Taxonomy" id="256318"/>
    <lineage>
        <taxon>unclassified sequences</taxon>
        <taxon>metagenomes</taxon>
    </lineage>
</organism>
<dbReference type="InterPro" id="IPR010998">
    <property type="entry name" value="Integrase_recombinase_N"/>
</dbReference>